<accession>A0A1I0LZC0</accession>
<keyword evidence="1" id="KW-0732">Signal</keyword>
<dbReference type="InterPro" id="IPR023296">
    <property type="entry name" value="Glyco_hydro_beta-prop_sf"/>
</dbReference>
<evidence type="ECO:0000313" key="3">
    <source>
        <dbReference type="Proteomes" id="UP000199373"/>
    </source>
</evidence>
<evidence type="ECO:0000256" key="1">
    <source>
        <dbReference type="SAM" id="SignalP"/>
    </source>
</evidence>
<proteinExistence type="predicted"/>
<dbReference type="Gene3D" id="2.115.10.20">
    <property type="entry name" value="Glycosyl hydrolase domain, family 43"/>
    <property type="match status" value="1"/>
</dbReference>
<gene>
    <name evidence="2" type="ORF">SAMN04487850_0058</name>
</gene>
<dbReference type="SUPFAM" id="SSF75005">
    <property type="entry name" value="Arabinanase/levansucrase/invertase"/>
    <property type="match status" value="1"/>
</dbReference>
<dbReference type="RefSeq" id="WP_091913961.1">
    <property type="nucleotide sequence ID" value="NZ_FOIQ01000001.1"/>
</dbReference>
<evidence type="ECO:0000313" key="2">
    <source>
        <dbReference type="EMBL" id="SEV80367.1"/>
    </source>
</evidence>
<keyword evidence="3" id="KW-1185">Reference proteome</keyword>
<sequence length="355" mass="40958">MKRILLMTLLGALCCPAVWSQTAKGNLQKGDYGYLYCHMNDRGRAWTAYALSRDGFHYHDLLDGDSIFSDAEHARIEGATRDAFVCRKHDGSGYLMVCTDMNVGARDLLGKAATWDNYGIDLLTSDDLIHWQSTTFDYRSGTAIFSDPEAESVYRNWSTINRVWAPQIMWDADYQWPDGRKGGYMVYYSMWNRGEEAYDRMYYSYADESFTTLTQPRLLFDWGYATIDADINWVSADQKWHMMIKKEGGQPGLFTATAPALMGPWSEPVEDDYVNFEGNKKCEGVSAFQLVGDSTWVIGYIEYSSNPKNYRLCRADQYMRNFHSPQNIEGVSRPQHGSFLRLTKEEYERLEQLRR</sequence>
<dbReference type="AlphaFoldDB" id="A0A1I0LZC0"/>
<dbReference type="CDD" id="cd08983">
    <property type="entry name" value="GH43_Bt3655-like"/>
    <property type="match status" value="1"/>
</dbReference>
<name>A0A1I0LZC0_9BACT</name>
<reference evidence="2 3" key="1">
    <citation type="submission" date="2016-10" db="EMBL/GenBank/DDBJ databases">
        <authorList>
            <person name="de Groot N.N."/>
        </authorList>
    </citation>
    <scope>NUCLEOTIDE SEQUENCE [LARGE SCALE GENOMIC DNA]</scope>
    <source>
        <strain evidence="2 3">TC2-24</strain>
    </source>
</reference>
<organism evidence="2 3">
    <name type="scientific">Prevotella aff. ruminicola Tc2-24</name>
    <dbReference type="NCBI Taxonomy" id="81582"/>
    <lineage>
        <taxon>Bacteria</taxon>
        <taxon>Pseudomonadati</taxon>
        <taxon>Bacteroidota</taxon>
        <taxon>Bacteroidia</taxon>
        <taxon>Bacteroidales</taxon>
        <taxon>Prevotellaceae</taxon>
        <taxon>Prevotella</taxon>
    </lineage>
</organism>
<evidence type="ECO:0008006" key="4">
    <source>
        <dbReference type="Google" id="ProtNLM"/>
    </source>
</evidence>
<feature type="signal peptide" evidence="1">
    <location>
        <begin position="1"/>
        <end position="20"/>
    </location>
</feature>
<protein>
    <recommendedName>
        <fullName evidence="4">Glycosyl hydrolases family 43</fullName>
    </recommendedName>
</protein>
<dbReference type="Proteomes" id="UP000199373">
    <property type="component" value="Unassembled WGS sequence"/>
</dbReference>
<feature type="chain" id="PRO_5011463639" description="Glycosyl hydrolases family 43" evidence="1">
    <location>
        <begin position="21"/>
        <end position="355"/>
    </location>
</feature>
<dbReference type="EMBL" id="FOIQ01000001">
    <property type="protein sequence ID" value="SEV80367.1"/>
    <property type="molecule type" value="Genomic_DNA"/>
</dbReference>